<evidence type="ECO:0000313" key="2">
    <source>
        <dbReference type="EMBL" id="CCD64139.1"/>
    </source>
</evidence>
<dbReference type="STRING" id="6239.M03F8.1.1"/>
<protein>
    <submittedName>
        <fullName evidence="2">Uncharacterized protein</fullName>
    </submittedName>
</protein>
<feature type="transmembrane region" description="Helical" evidence="1">
    <location>
        <begin position="284"/>
        <end position="305"/>
    </location>
</feature>
<dbReference type="PIR" id="T31810">
    <property type="entry name" value="T31810"/>
</dbReference>
<evidence type="ECO:0000256" key="1">
    <source>
        <dbReference type="SAM" id="Phobius"/>
    </source>
</evidence>
<feature type="transmembrane region" description="Helical" evidence="1">
    <location>
        <begin position="157"/>
        <end position="178"/>
    </location>
</feature>
<keyword evidence="3" id="KW-1185">Reference proteome</keyword>
<evidence type="ECO:0000313" key="3">
    <source>
        <dbReference type="Proteomes" id="UP000001940"/>
    </source>
</evidence>
<dbReference type="AGR" id="WB:WBGene00019761"/>
<dbReference type="OMA" id="LYFCNEV"/>
<evidence type="ECO:0000313" key="4">
    <source>
        <dbReference type="WormBase" id="M03F8.1"/>
    </source>
</evidence>
<dbReference type="OrthoDB" id="5826761at2759"/>
<dbReference type="UCSC" id="M03F8.1">
    <property type="organism name" value="c. elegans"/>
</dbReference>
<keyword evidence="1" id="KW-0472">Membrane</keyword>
<dbReference type="eggNOG" id="ENOG502TG4X">
    <property type="taxonomic scope" value="Eukaryota"/>
</dbReference>
<feature type="transmembrane region" description="Helical" evidence="1">
    <location>
        <begin position="246"/>
        <end position="264"/>
    </location>
</feature>
<dbReference type="WormBase" id="M03F8.1">
    <property type="protein sequence ID" value="CE12372"/>
    <property type="gene ID" value="WBGene00019761"/>
    <property type="gene designation" value="bus-28"/>
</dbReference>
<reference evidence="2 3" key="1">
    <citation type="journal article" date="1998" name="Science">
        <title>Genome sequence of the nematode C. elegans: a platform for investigating biology.</title>
        <authorList>
            <consortium name="The C. elegans sequencing consortium"/>
            <person name="Sulson J.E."/>
            <person name="Waterston R."/>
        </authorList>
    </citation>
    <scope>NUCLEOTIDE SEQUENCE [LARGE SCALE GENOMIC DNA]</scope>
    <source>
        <strain evidence="2 3">Bristol N2</strain>
    </source>
</reference>
<dbReference type="KEGG" id="cel:CELE_M03F8.1"/>
<keyword evidence="1" id="KW-0812">Transmembrane</keyword>
<dbReference type="HOGENOM" id="CLU_816922_0_0_1"/>
<dbReference type="CTD" id="187429"/>
<dbReference type="InParanoid" id="O16378"/>
<dbReference type="FunCoup" id="O16378">
    <property type="interactions" value="353"/>
</dbReference>
<dbReference type="AlphaFoldDB" id="O16378"/>
<dbReference type="PaxDb" id="6239-M03F8.1"/>
<accession>O16378</accession>
<feature type="transmembrane region" description="Helical" evidence="1">
    <location>
        <begin position="190"/>
        <end position="212"/>
    </location>
</feature>
<organism evidence="2 3">
    <name type="scientific">Caenorhabditis elegans</name>
    <dbReference type="NCBI Taxonomy" id="6239"/>
    <lineage>
        <taxon>Eukaryota</taxon>
        <taxon>Metazoa</taxon>
        <taxon>Ecdysozoa</taxon>
        <taxon>Nematoda</taxon>
        <taxon>Chromadorea</taxon>
        <taxon>Rhabditida</taxon>
        <taxon>Rhabditina</taxon>
        <taxon>Rhabditomorpha</taxon>
        <taxon>Rhabditoidea</taxon>
        <taxon>Rhabditidae</taxon>
        <taxon>Peloderinae</taxon>
        <taxon>Caenorhabditis</taxon>
    </lineage>
</organism>
<dbReference type="Bgee" id="WBGene00019761">
    <property type="expression patterns" value="Expressed in anatomical system and 4 other cell types or tissues"/>
</dbReference>
<feature type="transmembrane region" description="Helical" evidence="1">
    <location>
        <begin position="36"/>
        <end position="57"/>
    </location>
</feature>
<keyword evidence="1" id="KW-1133">Transmembrane helix</keyword>
<proteinExistence type="predicted"/>
<dbReference type="Proteomes" id="UP000001940">
    <property type="component" value="Chromosome V"/>
</dbReference>
<gene>
    <name evidence="2 4" type="primary">bus-28</name>
    <name evidence="2" type="ORF">CELE_M03F8.1</name>
    <name evidence="4" type="ORF">M03F8.1</name>
</gene>
<feature type="transmembrane region" description="Helical" evidence="1">
    <location>
        <begin position="218"/>
        <end position="239"/>
    </location>
</feature>
<dbReference type="EMBL" id="BX284605">
    <property type="protein sequence ID" value="CCD64139.1"/>
    <property type="molecule type" value="Genomic_DNA"/>
</dbReference>
<sequence>MTFHKNSSRHSFQYQHPFRAPDEEEELAHIHITIRYALIVFGLVPVVLFLIGIWIAAHPHFTEVDPTPNTTKYIRENYHVNETSPSRIWVYWTNGGKFNIDPWWNNLFVKNQSAYVFGFGNHSFCNPRLDKSYKYTWTTSIYRASQLYASVQTGFRYGLLFVFLPMVLNSFILAKTLVIENKTFTSLMIGTLYFCNEVAMHISYFCVTTLHVEFEGSYIPYSSVYFSIAMILSMSKLMLRNFTEPIGLTTILRSVGLLIIIIAHDPLAANVQDFVDHVYCDTFVSPKVCFLELACIGILFLNNLYDVNQTQNLHLVVSQTADDQSIQKMAKKSVFRRVKVARRA</sequence>
<name>O16378_CAEEL</name>